<reference evidence="17 18" key="1">
    <citation type="submission" date="2017-09" db="EMBL/GenBank/DDBJ databases">
        <title>Large-scale bioinformatics analysis of Bacillus genomes uncovers conserved roles of natural products in bacterial physiology.</title>
        <authorList>
            <consortium name="Agbiome Team Llc"/>
            <person name="Bleich R.M."/>
            <person name="Grubbs K.J."/>
            <person name="Santa Maria K.C."/>
            <person name="Allen S.E."/>
            <person name="Farag S."/>
            <person name="Shank E.A."/>
            <person name="Bowers A."/>
        </authorList>
    </citation>
    <scope>NUCLEOTIDE SEQUENCE [LARGE SCALE GENOMIC DNA]</scope>
    <source>
        <strain evidence="17 18">AFS092789</strain>
    </source>
</reference>
<evidence type="ECO:0000256" key="7">
    <source>
        <dbReference type="ARBA" id="ARBA00022795"/>
    </source>
</evidence>
<keyword evidence="6" id="KW-0547">Nucleotide-binding</keyword>
<dbReference type="GO" id="GO:0003924">
    <property type="term" value="F:GTPase activity"/>
    <property type="evidence" value="ECO:0007669"/>
    <property type="project" value="InterPro"/>
</dbReference>
<gene>
    <name evidence="17" type="ORF">CON36_34470</name>
</gene>
<dbReference type="Pfam" id="PF00448">
    <property type="entry name" value="SRP54"/>
    <property type="match status" value="1"/>
</dbReference>
<dbReference type="PANTHER" id="PTHR43134">
    <property type="entry name" value="SIGNAL RECOGNITION PARTICLE RECEPTOR SUBUNIT ALPHA"/>
    <property type="match status" value="1"/>
</dbReference>
<evidence type="ECO:0000256" key="11">
    <source>
        <dbReference type="ARBA" id="ARBA00023225"/>
    </source>
</evidence>
<evidence type="ECO:0000256" key="4">
    <source>
        <dbReference type="ARBA" id="ARBA00022448"/>
    </source>
</evidence>
<dbReference type="Gene3D" id="3.40.50.300">
    <property type="entry name" value="P-loop containing nucleotide triphosphate hydrolases"/>
    <property type="match status" value="1"/>
</dbReference>
<comment type="function">
    <text evidence="12">Necessary for flagellar biosynthesis. May be involved in translocation of the flagellum.</text>
</comment>
<feature type="non-terminal residue" evidence="17">
    <location>
        <position position="1"/>
    </location>
</feature>
<dbReference type="Proteomes" id="UP000219922">
    <property type="component" value="Unassembled WGS sequence"/>
</dbReference>
<evidence type="ECO:0000259" key="15">
    <source>
        <dbReference type="SMART" id="SM00382"/>
    </source>
</evidence>
<dbReference type="SMART" id="SM00382">
    <property type="entry name" value="AAA"/>
    <property type="match status" value="1"/>
</dbReference>
<dbReference type="GO" id="GO:0005047">
    <property type="term" value="F:signal recognition particle binding"/>
    <property type="evidence" value="ECO:0007669"/>
    <property type="project" value="TreeGrafter"/>
</dbReference>
<protein>
    <recommendedName>
        <fullName evidence="3">Flagellar biosynthesis protein FlhF</fullName>
    </recommendedName>
    <alternativeName>
        <fullName evidence="13">Flagella-associated GTP-binding protein</fullName>
    </alternativeName>
</protein>
<feature type="domain" description="SRP54-type proteins GTP-binding" evidence="16">
    <location>
        <begin position="147"/>
        <end position="345"/>
    </location>
</feature>
<dbReference type="FunFam" id="3.40.50.300:FF:000695">
    <property type="entry name" value="Flagellar biosynthesis regulator FlhF"/>
    <property type="match status" value="1"/>
</dbReference>
<dbReference type="InterPro" id="IPR047040">
    <property type="entry name" value="FlhF__GTPase_dom"/>
</dbReference>
<evidence type="ECO:0000256" key="2">
    <source>
        <dbReference type="ARBA" id="ARBA00008531"/>
    </source>
</evidence>
<dbReference type="GO" id="GO:0015031">
    <property type="term" value="P:protein transport"/>
    <property type="evidence" value="ECO:0007669"/>
    <property type="project" value="UniProtKB-KW"/>
</dbReference>
<keyword evidence="10" id="KW-0472">Membrane</keyword>
<keyword evidence="11" id="KW-1006">Bacterial flagellum protein export</keyword>
<keyword evidence="4" id="KW-0813">Transport</keyword>
<dbReference type="CDD" id="cd17873">
    <property type="entry name" value="FlhF"/>
    <property type="match status" value="1"/>
</dbReference>
<evidence type="ECO:0000256" key="13">
    <source>
        <dbReference type="ARBA" id="ARBA00030866"/>
    </source>
</evidence>
<evidence type="ECO:0000256" key="3">
    <source>
        <dbReference type="ARBA" id="ARBA00014919"/>
    </source>
</evidence>
<comment type="caution">
    <text evidence="17">The sequence shown here is derived from an EMBL/GenBank/DDBJ whole genome shotgun (WGS) entry which is preliminary data.</text>
</comment>
<dbReference type="GO" id="GO:0005886">
    <property type="term" value="C:plasma membrane"/>
    <property type="evidence" value="ECO:0007669"/>
    <property type="project" value="UniProtKB-SubCell"/>
</dbReference>
<dbReference type="Gene3D" id="1.20.120.1380">
    <property type="entry name" value="Flagellar FlhF biosynthesis protein, N domain"/>
    <property type="match status" value="1"/>
</dbReference>
<dbReference type="AlphaFoldDB" id="A0A9X6XUZ9"/>
<sequence>KVKAEEKKSKTEDKTKNKKNNNQHEALNTDERKATLLKMLANSEVAPNGTTSVSDQKIEELMNTVDMLIKKLNTEEKKKSLPLPLEKMESYLKEQEVDDRTARIYVEKVEEEFKGVPNIEDNEVNESIRSLIENQINVMGPMKSEEKKIICVVGPTGVGKTTTLAKIGWEIISQNRTVGFITTDTFRSGAKEQLEQYAQKMDAETIVAKSAKELKEAIQYFQNVNKVDHILIDTVGRNPLVEESIESVKEYLEIAKPQNEEEMLTCLVLSSTSKVRDLKETLSRFEQVKIDSMIFTKLDETYNIGSVLNVFNFTDLPLLYVTDGQDITKNIYAPTKRMLSEKILNKDTALEGKIIA</sequence>
<dbReference type="InterPro" id="IPR003593">
    <property type="entry name" value="AAA+_ATPase"/>
</dbReference>
<proteinExistence type="inferred from homology"/>
<comment type="similarity">
    <text evidence="2">Belongs to the GTP-binding SRP family.</text>
</comment>
<dbReference type="GO" id="GO:0006614">
    <property type="term" value="P:SRP-dependent cotranslational protein targeting to membrane"/>
    <property type="evidence" value="ECO:0007669"/>
    <property type="project" value="InterPro"/>
</dbReference>
<evidence type="ECO:0000256" key="10">
    <source>
        <dbReference type="ARBA" id="ARBA00023136"/>
    </source>
</evidence>
<dbReference type="EMBL" id="NVMX01000219">
    <property type="protein sequence ID" value="PDZ94307.1"/>
    <property type="molecule type" value="Genomic_DNA"/>
</dbReference>
<dbReference type="GO" id="GO:0044781">
    <property type="term" value="P:bacterial-type flagellum organization"/>
    <property type="evidence" value="ECO:0007669"/>
    <property type="project" value="UniProtKB-KW"/>
</dbReference>
<dbReference type="SUPFAM" id="SSF52540">
    <property type="entry name" value="P-loop containing nucleoside triphosphate hydrolases"/>
    <property type="match status" value="1"/>
</dbReference>
<organism evidence="17 18">
    <name type="scientific">Bacillus cereus</name>
    <dbReference type="NCBI Taxonomy" id="1396"/>
    <lineage>
        <taxon>Bacteria</taxon>
        <taxon>Bacillati</taxon>
        <taxon>Bacillota</taxon>
        <taxon>Bacilli</taxon>
        <taxon>Bacillales</taxon>
        <taxon>Bacillaceae</taxon>
        <taxon>Bacillus</taxon>
        <taxon>Bacillus cereus group</taxon>
    </lineage>
</organism>
<comment type="subcellular location">
    <subcellularLocation>
        <location evidence="1">Cell membrane</location>
        <topology evidence="1">Peripheral membrane protein</topology>
        <orientation evidence="1">Cytoplasmic side</orientation>
    </subcellularLocation>
</comment>
<evidence type="ECO:0000256" key="9">
    <source>
        <dbReference type="ARBA" id="ARBA00023134"/>
    </source>
</evidence>
<evidence type="ECO:0000256" key="8">
    <source>
        <dbReference type="ARBA" id="ARBA00022927"/>
    </source>
</evidence>
<dbReference type="GO" id="GO:0005525">
    <property type="term" value="F:GTP binding"/>
    <property type="evidence" value="ECO:0007669"/>
    <property type="project" value="UniProtKB-KW"/>
</dbReference>
<dbReference type="PANTHER" id="PTHR43134:SF3">
    <property type="entry name" value="FLAGELLAR BIOSYNTHESIS PROTEIN FLHF"/>
    <property type="match status" value="1"/>
</dbReference>
<keyword evidence="5" id="KW-1003">Cell membrane</keyword>
<accession>A0A9X6XUZ9</accession>
<dbReference type="InterPro" id="IPR027417">
    <property type="entry name" value="P-loop_NTPase"/>
</dbReference>
<keyword evidence="7" id="KW-1005">Bacterial flagellum biogenesis</keyword>
<dbReference type="RefSeq" id="WP_098007113.1">
    <property type="nucleotide sequence ID" value="NZ_NVMX01000219.1"/>
</dbReference>
<keyword evidence="9" id="KW-0342">GTP-binding</keyword>
<evidence type="ECO:0000313" key="17">
    <source>
        <dbReference type="EMBL" id="PDZ94307.1"/>
    </source>
</evidence>
<feature type="region of interest" description="Disordered" evidence="14">
    <location>
        <begin position="1"/>
        <end position="33"/>
    </location>
</feature>
<keyword evidence="8" id="KW-0653">Protein transport</keyword>
<evidence type="ECO:0000259" key="16">
    <source>
        <dbReference type="SMART" id="SM00962"/>
    </source>
</evidence>
<name>A0A9X6XUZ9_BACCE</name>
<evidence type="ECO:0000256" key="1">
    <source>
        <dbReference type="ARBA" id="ARBA00004413"/>
    </source>
</evidence>
<evidence type="ECO:0000256" key="5">
    <source>
        <dbReference type="ARBA" id="ARBA00022475"/>
    </source>
</evidence>
<dbReference type="InterPro" id="IPR000897">
    <property type="entry name" value="SRP54_GTPase_dom"/>
</dbReference>
<evidence type="ECO:0000256" key="14">
    <source>
        <dbReference type="SAM" id="MobiDB-lite"/>
    </source>
</evidence>
<evidence type="ECO:0000313" key="18">
    <source>
        <dbReference type="Proteomes" id="UP000219922"/>
    </source>
</evidence>
<evidence type="ECO:0000256" key="6">
    <source>
        <dbReference type="ARBA" id="ARBA00022741"/>
    </source>
</evidence>
<feature type="compositionally biased region" description="Basic and acidic residues" evidence="14">
    <location>
        <begin position="1"/>
        <end position="15"/>
    </location>
</feature>
<feature type="domain" description="AAA+ ATPase" evidence="15">
    <location>
        <begin position="146"/>
        <end position="300"/>
    </location>
</feature>
<dbReference type="SMART" id="SM00962">
    <property type="entry name" value="SRP54"/>
    <property type="match status" value="1"/>
</dbReference>
<evidence type="ECO:0000256" key="12">
    <source>
        <dbReference type="ARBA" id="ARBA00025337"/>
    </source>
</evidence>